<dbReference type="AlphaFoldDB" id="A0A2A2MAX9"/>
<gene>
    <name evidence="2" type="ORF">CJD50_13315</name>
</gene>
<dbReference type="OrthoDB" id="9808588at2"/>
<name>A0A2A2MAX9_9GAMM</name>
<dbReference type="RefSeq" id="WP_008815084.1">
    <property type="nucleotide sequence ID" value="NZ_CAUFSP010000005.1"/>
</dbReference>
<evidence type="ECO:0000313" key="3">
    <source>
        <dbReference type="Proteomes" id="UP000218796"/>
    </source>
</evidence>
<dbReference type="Pfam" id="PF13682">
    <property type="entry name" value="CZB"/>
    <property type="match status" value="1"/>
</dbReference>
<protein>
    <recommendedName>
        <fullName evidence="1">Chemoreceptor zinc-binding domain-containing protein</fullName>
    </recommendedName>
</protein>
<dbReference type="Proteomes" id="UP000218796">
    <property type="component" value="Unassembled WGS sequence"/>
</dbReference>
<dbReference type="EMBL" id="NQMS01000005">
    <property type="protein sequence ID" value="PAV95997.1"/>
    <property type="molecule type" value="Genomic_DNA"/>
</dbReference>
<dbReference type="InterPro" id="IPR025991">
    <property type="entry name" value="Chemoreceptor_zinc-bind_dom"/>
</dbReference>
<evidence type="ECO:0000313" key="2">
    <source>
        <dbReference type="EMBL" id="PAV95997.1"/>
    </source>
</evidence>
<keyword evidence="3" id="KW-1185">Reference proteome</keyword>
<reference evidence="2 3" key="1">
    <citation type="submission" date="2017-08" db="EMBL/GenBank/DDBJ databases">
        <title>Draft Genome Sequence of Hafnia alvei CITHA-6 Isolated from Raw Bovine Milk.</title>
        <authorList>
            <person name="Culligan E.P."/>
            <person name="Mcsweeney A."/>
            <person name="O'Doherty C."/>
            <person name="Gleeson E."/>
            <person name="O'Riordan D."/>
            <person name="Sleator R.D."/>
        </authorList>
    </citation>
    <scope>NUCLEOTIDE SEQUENCE [LARGE SCALE GENOMIC DNA]</scope>
    <source>
        <strain evidence="2 3">CITHA-6</strain>
    </source>
</reference>
<dbReference type="Gene3D" id="1.20.120.30">
    <property type="entry name" value="Aspartate receptor, ligand-binding domain"/>
    <property type="match status" value="1"/>
</dbReference>
<organism evidence="2 3">
    <name type="scientific">Hafnia paralvei</name>
    <dbReference type="NCBI Taxonomy" id="546367"/>
    <lineage>
        <taxon>Bacteria</taxon>
        <taxon>Pseudomonadati</taxon>
        <taxon>Pseudomonadota</taxon>
        <taxon>Gammaproteobacteria</taxon>
        <taxon>Enterobacterales</taxon>
        <taxon>Hafniaceae</taxon>
        <taxon>Hafnia</taxon>
    </lineage>
</organism>
<evidence type="ECO:0000259" key="1">
    <source>
        <dbReference type="Pfam" id="PF13682"/>
    </source>
</evidence>
<feature type="domain" description="Chemoreceptor zinc-binding" evidence="1">
    <location>
        <begin position="127"/>
        <end position="189"/>
    </location>
</feature>
<dbReference type="KEGG" id="hpar:AL518_01085"/>
<accession>A0A2A2MAX9</accession>
<proteinExistence type="predicted"/>
<comment type="caution">
    <text evidence="2">The sequence shown here is derived from an EMBL/GenBank/DDBJ whole genome shotgun (WGS) entry which is preliminary data.</text>
</comment>
<sequence>MCANDDNEHEGFKHIYLALQEKRTHIQYTTQKALKLQRYMLNLASHQKQVGEDAYRALNHLYVYRRHIEKIQASPETAPPLNMNKMLLLANELGFTADRIQKTTLDSANAMARIANSFLMTILKSQHYQWREKVYLSVLRRSDNVPTDDEFHCALGQWYHGDGRRDFGHLPAYSALGDAHRKLHEISVQLAKEGFKSMDWSDITQRLDEFESASQQVIYTIDKLDEQILALLEQ</sequence>